<reference evidence="3" key="1">
    <citation type="submission" date="2023-05" db="EMBL/GenBank/DDBJ databases">
        <authorList>
            <person name="Huff M."/>
        </authorList>
    </citation>
    <scope>NUCLEOTIDE SEQUENCE</scope>
</reference>
<proteinExistence type="predicted"/>
<keyword evidence="1" id="KW-0106">Calcium</keyword>
<dbReference type="GO" id="GO:0005509">
    <property type="term" value="F:calcium ion binding"/>
    <property type="evidence" value="ECO:0007669"/>
    <property type="project" value="InterPro"/>
</dbReference>
<dbReference type="InterPro" id="IPR002048">
    <property type="entry name" value="EF_hand_dom"/>
</dbReference>
<dbReference type="EMBL" id="OU503041">
    <property type="protein sequence ID" value="CAI9763646.1"/>
    <property type="molecule type" value="Genomic_DNA"/>
</dbReference>
<evidence type="ECO:0000313" key="4">
    <source>
        <dbReference type="Proteomes" id="UP000834106"/>
    </source>
</evidence>
<dbReference type="AlphaFoldDB" id="A0AAD2DTT4"/>
<evidence type="ECO:0000313" key="3">
    <source>
        <dbReference type="EMBL" id="CAI9763646.1"/>
    </source>
</evidence>
<dbReference type="InterPro" id="IPR011992">
    <property type="entry name" value="EF-hand-dom_pair"/>
</dbReference>
<dbReference type="CDD" id="cd00051">
    <property type="entry name" value="EFh"/>
    <property type="match status" value="1"/>
</dbReference>
<dbReference type="SMART" id="SM00054">
    <property type="entry name" value="EFh"/>
    <property type="match status" value="2"/>
</dbReference>
<feature type="domain" description="EF-hand" evidence="2">
    <location>
        <begin position="21"/>
        <end position="56"/>
    </location>
</feature>
<organism evidence="3 4">
    <name type="scientific">Fraxinus pennsylvanica</name>
    <dbReference type="NCBI Taxonomy" id="56036"/>
    <lineage>
        <taxon>Eukaryota</taxon>
        <taxon>Viridiplantae</taxon>
        <taxon>Streptophyta</taxon>
        <taxon>Embryophyta</taxon>
        <taxon>Tracheophyta</taxon>
        <taxon>Spermatophyta</taxon>
        <taxon>Magnoliopsida</taxon>
        <taxon>eudicotyledons</taxon>
        <taxon>Gunneridae</taxon>
        <taxon>Pentapetalae</taxon>
        <taxon>asterids</taxon>
        <taxon>lamiids</taxon>
        <taxon>Lamiales</taxon>
        <taxon>Oleaceae</taxon>
        <taxon>Oleeae</taxon>
        <taxon>Fraxinus</taxon>
    </lineage>
</organism>
<dbReference type="PROSITE" id="PS50222">
    <property type="entry name" value="EF_HAND_2"/>
    <property type="match status" value="2"/>
</dbReference>
<dbReference type="Pfam" id="PF13202">
    <property type="entry name" value="EF-hand_5"/>
    <property type="match status" value="2"/>
</dbReference>
<evidence type="ECO:0000259" key="2">
    <source>
        <dbReference type="PROSITE" id="PS50222"/>
    </source>
</evidence>
<gene>
    <name evidence="3" type="ORF">FPE_LOCUS11076</name>
</gene>
<protein>
    <recommendedName>
        <fullName evidence="2">EF-hand domain-containing protein</fullName>
    </recommendedName>
</protein>
<dbReference type="Gene3D" id="1.10.238.10">
    <property type="entry name" value="EF-hand"/>
    <property type="match status" value="1"/>
</dbReference>
<accession>A0AAD2DTT4</accession>
<feature type="domain" description="EF-hand" evidence="2">
    <location>
        <begin position="59"/>
        <end position="94"/>
    </location>
</feature>
<dbReference type="InterPro" id="IPR018247">
    <property type="entry name" value="EF_Hand_1_Ca_BS"/>
</dbReference>
<keyword evidence="4" id="KW-1185">Reference proteome</keyword>
<dbReference type="SUPFAM" id="SSF47473">
    <property type="entry name" value="EF-hand"/>
    <property type="match status" value="1"/>
</dbReference>
<dbReference type="PROSITE" id="PS00018">
    <property type="entry name" value="EF_HAND_1"/>
    <property type="match status" value="2"/>
</dbReference>
<evidence type="ECO:0000256" key="1">
    <source>
        <dbReference type="ARBA" id="ARBA00022837"/>
    </source>
</evidence>
<name>A0AAD2DTT4_9LAMI</name>
<dbReference type="Proteomes" id="UP000834106">
    <property type="component" value="Chromosome 6"/>
</dbReference>
<sequence length="100" mass="11524">MFNTVDGAVDSKSLAVDNKEMTLEQFKQRLMKYDKNKNGQISNDELHKAFCDAKGESWFKNRKCRHAIREADRNGNGVVDDDEIIYLVNFAREKLGLKIV</sequence>